<dbReference type="Pfam" id="PF03473">
    <property type="entry name" value="MOSC"/>
    <property type="match status" value="1"/>
</dbReference>
<accession>A0A381N4L2</accession>
<gene>
    <name evidence="2" type="ORF">METZ01_LOCUS2233</name>
</gene>
<dbReference type="InterPro" id="IPR052353">
    <property type="entry name" value="Benzoxazolinone_Detox_Enz"/>
</dbReference>
<evidence type="ECO:0000313" key="2">
    <source>
        <dbReference type="EMBL" id="SUZ49379.1"/>
    </source>
</evidence>
<protein>
    <recommendedName>
        <fullName evidence="1">MOSC domain-containing protein</fullName>
    </recommendedName>
</protein>
<dbReference type="GO" id="GO:0030170">
    <property type="term" value="F:pyridoxal phosphate binding"/>
    <property type="evidence" value="ECO:0007669"/>
    <property type="project" value="InterPro"/>
</dbReference>
<dbReference type="InterPro" id="IPR011037">
    <property type="entry name" value="Pyrv_Knase-like_insert_dom_sf"/>
</dbReference>
<reference evidence="2" key="1">
    <citation type="submission" date="2018-05" db="EMBL/GenBank/DDBJ databases">
        <authorList>
            <person name="Lanie J.A."/>
            <person name="Ng W.-L."/>
            <person name="Kazmierczak K.M."/>
            <person name="Andrzejewski T.M."/>
            <person name="Davidsen T.M."/>
            <person name="Wayne K.J."/>
            <person name="Tettelin H."/>
            <person name="Glass J.I."/>
            <person name="Rusch D."/>
            <person name="Podicherti R."/>
            <person name="Tsui H.-C.T."/>
            <person name="Winkler M.E."/>
        </authorList>
    </citation>
    <scope>NUCLEOTIDE SEQUENCE</scope>
</reference>
<dbReference type="GO" id="GO:0003824">
    <property type="term" value="F:catalytic activity"/>
    <property type="evidence" value="ECO:0007669"/>
    <property type="project" value="InterPro"/>
</dbReference>
<dbReference type="PROSITE" id="PS51340">
    <property type="entry name" value="MOSC"/>
    <property type="match status" value="1"/>
</dbReference>
<proteinExistence type="predicted"/>
<sequence>MKKLLQINVKPNTANEHGIPKTSVISAMLSKSGLEGDYNNYRTIKKSGNPDMAVLLFSIETIKELNKEGWPVKPGDLGENFTITGIPHSHFSPNQQYQIGESLIEISFECDPCQNLSVLPYIGKTKINEFIKTIMNRRGWYARVLKEGLIVQNCIVKQI</sequence>
<dbReference type="SUPFAM" id="SSF50800">
    <property type="entry name" value="PK beta-barrel domain-like"/>
    <property type="match status" value="1"/>
</dbReference>
<organism evidence="2">
    <name type="scientific">marine metagenome</name>
    <dbReference type="NCBI Taxonomy" id="408172"/>
    <lineage>
        <taxon>unclassified sequences</taxon>
        <taxon>metagenomes</taxon>
        <taxon>ecological metagenomes</taxon>
    </lineage>
</organism>
<feature type="domain" description="MOSC" evidence="1">
    <location>
        <begin position="21"/>
        <end position="159"/>
    </location>
</feature>
<dbReference type="InterPro" id="IPR005302">
    <property type="entry name" value="MoCF_Sase_C"/>
</dbReference>
<dbReference type="EMBL" id="UINC01000112">
    <property type="protein sequence ID" value="SUZ49379.1"/>
    <property type="molecule type" value="Genomic_DNA"/>
</dbReference>
<dbReference type="PANTHER" id="PTHR30212:SF2">
    <property type="entry name" value="PROTEIN YIIM"/>
    <property type="match status" value="1"/>
</dbReference>
<dbReference type="GO" id="GO:0030151">
    <property type="term" value="F:molybdenum ion binding"/>
    <property type="evidence" value="ECO:0007669"/>
    <property type="project" value="InterPro"/>
</dbReference>
<name>A0A381N4L2_9ZZZZ</name>
<dbReference type="AlphaFoldDB" id="A0A381N4L2"/>
<dbReference type="Gene3D" id="2.40.33.20">
    <property type="entry name" value="PK beta-barrel domain-like"/>
    <property type="match status" value="1"/>
</dbReference>
<dbReference type="PANTHER" id="PTHR30212">
    <property type="entry name" value="PROTEIN YIIM"/>
    <property type="match status" value="1"/>
</dbReference>
<evidence type="ECO:0000259" key="1">
    <source>
        <dbReference type="PROSITE" id="PS51340"/>
    </source>
</evidence>